<dbReference type="AlphaFoldDB" id="A0A495X869"/>
<sequence>MTDRARVLAYRVAAHQFDRGTADPAALRVFDLGVQDSERSAVPALAARLPEVPDLSAFTLTWSVRGAPHWHRPKSLPALAAALWPLSDADALARMNRPKVDAPLDVFRAVVEALKSVVDGPMTKGEASTRLTPLVPPEVTGWCRGCRATHVHDPIFRVAVLPAGLRFDPDAKTVTFVPIKGRRIPQRTRGFDGLVHDYLALHGPAGPSEVAAYFGAPVKDVKAVWPDDLVEVSRGKFLPADRVEAFENPPSPDVARLLPPLDPYLSARDRDLLVPDKAHQKEVWRILGRPGAIMMDGEILGIWRAKVSGKRLDVTLSPFAPLDVERFEEEAQRVARARGLESARIK</sequence>
<proteinExistence type="predicted"/>
<name>A0A495X869_9PSEU</name>
<evidence type="ECO:0000313" key="1">
    <source>
        <dbReference type="EMBL" id="RKT70651.1"/>
    </source>
</evidence>
<dbReference type="RefSeq" id="WP_121222992.1">
    <property type="nucleotide sequence ID" value="NZ_JBIUBA010000036.1"/>
</dbReference>
<organism evidence="1 2">
    <name type="scientific">Saccharothrix variisporea</name>
    <dbReference type="NCBI Taxonomy" id="543527"/>
    <lineage>
        <taxon>Bacteria</taxon>
        <taxon>Bacillati</taxon>
        <taxon>Actinomycetota</taxon>
        <taxon>Actinomycetes</taxon>
        <taxon>Pseudonocardiales</taxon>
        <taxon>Pseudonocardiaceae</taxon>
        <taxon>Saccharothrix</taxon>
    </lineage>
</organism>
<comment type="caution">
    <text evidence="1">The sequence shown here is derived from an EMBL/GenBank/DDBJ whole genome shotgun (WGS) entry which is preliminary data.</text>
</comment>
<dbReference type="InterPro" id="IPR009351">
    <property type="entry name" value="AlkZ-like"/>
</dbReference>
<reference evidence="1 2" key="1">
    <citation type="submission" date="2018-10" db="EMBL/GenBank/DDBJ databases">
        <title>Sequencing the genomes of 1000 actinobacteria strains.</title>
        <authorList>
            <person name="Klenk H.-P."/>
        </authorList>
    </citation>
    <scope>NUCLEOTIDE SEQUENCE [LARGE SCALE GENOMIC DNA]</scope>
    <source>
        <strain evidence="1 2">DSM 43911</strain>
    </source>
</reference>
<keyword evidence="1" id="KW-0238">DNA-binding</keyword>
<accession>A0A495X869</accession>
<dbReference type="GO" id="GO:0003677">
    <property type="term" value="F:DNA binding"/>
    <property type="evidence" value="ECO:0007669"/>
    <property type="project" value="UniProtKB-KW"/>
</dbReference>
<evidence type="ECO:0000313" key="2">
    <source>
        <dbReference type="Proteomes" id="UP000272729"/>
    </source>
</evidence>
<keyword evidence="2" id="KW-1185">Reference proteome</keyword>
<dbReference type="EMBL" id="RBXR01000001">
    <property type="protein sequence ID" value="RKT70651.1"/>
    <property type="molecule type" value="Genomic_DNA"/>
</dbReference>
<dbReference type="Proteomes" id="UP000272729">
    <property type="component" value="Unassembled WGS sequence"/>
</dbReference>
<gene>
    <name evidence="1" type="ORF">DFJ66_3921</name>
</gene>
<dbReference type="PANTHER" id="PTHR38479:SF2">
    <property type="entry name" value="WINGED HELIX DNA-BINDING DOMAIN-CONTAINING PROTEIN"/>
    <property type="match status" value="1"/>
</dbReference>
<dbReference type="OrthoDB" id="9148135at2"/>
<dbReference type="Pfam" id="PF06224">
    <property type="entry name" value="AlkZ-like"/>
    <property type="match status" value="1"/>
</dbReference>
<dbReference type="PANTHER" id="PTHR38479">
    <property type="entry name" value="LMO0824 PROTEIN"/>
    <property type="match status" value="1"/>
</dbReference>
<protein>
    <submittedName>
        <fullName evidence="1">Winged helix DNA-binding protein</fullName>
    </submittedName>
</protein>